<keyword evidence="2" id="KW-1185">Reference proteome</keyword>
<protein>
    <submittedName>
        <fullName evidence="1">Uncharacterized protein</fullName>
    </submittedName>
</protein>
<dbReference type="Proteomes" id="UP000092993">
    <property type="component" value="Unassembled WGS sequence"/>
</dbReference>
<name>A0A1C7LTN3_GRIFR</name>
<sequence>MDIAYGAPRADAAAIADHGIRELRINAGENMRDLQGHANLLADLMRQATQKKWISTKKEEIAVASDRASIPVQCCAPQGSGQICCSAAPDLGFYEVEVEITIAIAFEKGPRDEESMI</sequence>
<gene>
    <name evidence="1" type="ORF">A0H81_12066</name>
</gene>
<reference evidence="1 2" key="1">
    <citation type="submission" date="2016-03" db="EMBL/GenBank/DDBJ databases">
        <title>Whole genome sequencing of Grifola frondosa 9006-11.</title>
        <authorList>
            <person name="Min B."/>
            <person name="Park H."/>
            <person name="Kim J.-G."/>
            <person name="Cho H."/>
            <person name="Oh Y.-L."/>
            <person name="Kong W.-S."/>
            <person name="Choi I.-G."/>
        </authorList>
    </citation>
    <scope>NUCLEOTIDE SEQUENCE [LARGE SCALE GENOMIC DNA]</scope>
    <source>
        <strain evidence="1 2">9006-11</strain>
    </source>
</reference>
<proteinExistence type="predicted"/>
<accession>A0A1C7LTN3</accession>
<dbReference type="EMBL" id="LUGG01000023">
    <property type="protein sequence ID" value="OBZ67878.1"/>
    <property type="molecule type" value="Genomic_DNA"/>
</dbReference>
<evidence type="ECO:0000313" key="1">
    <source>
        <dbReference type="EMBL" id="OBZ67878.1"/>
    </source>
</evidence>
<evidence type="ECO:0000313" key="2">
    <source>
        <dbReference type="Proteomes" id="UP000092993"/>
    </source>
</evidence>
<organism evidence="1 2">
    <name type="scientific">Grifola frondosa</name>
    <name type="common">Maitake</name>
    <name type="synonym">Polyporus frondosus</name>
    <dbReference type="NCBI Taxonomy" id="5627"/>
    <lineage>
        <taxon>Eukaryota</taxon>
        <taxon>Fungi</taxon>
        <taxon>Dikarya</taxon>
        <taxon>Basidiomycota</taxon>
        <taxon>Agaricomycotina</taxon>
        <taxon>Agaricomycetes</taxon>
        <taxon>Polyporales</taxon>
        <taxon>Grifolaceae</taxon>
        <taxon>Grifola</taxon>
    </lineage>
</organism>
<comment type="caution">
    <text evidence="1">The sequence shown here is derived from an EMBL/GenBank/DDBJ whole genome shotgun (WGS) entry which is preliminary data.</text>
</comment>
<dbReference type="AlphaFoldDB" id="A0A1C7LTN3"/>